<organism evidence="15 16">
    <name type="scientific">Fasciola gigantica</name>
    <name type="common">Giant liver fluke</name>
    <dbReference type="NCBI Taxonomy" id="46835"/>
    <lineage>
        <taxon>Eukaryota</taxon>
        <taxon>Metazoa</taxon>
        <taxon>Spiralia</taxon>
        <taxon>Lophotrochozoa</taxon>
        <taxon>Platyhelminthes</taxon>
        <taxon>Trematoda</taxon>
        <taxon>Digenea</taxon>
        <taxon>Plagiorchiida</taxon>
        <taxon>Echinostomata</taxon>
        <taxon>Echinostomatoidea</taxon>
        <taxon>Fasciolidae</taxon>
        <taxon>Fasciola</taxon>
    </lineage>
</organism>
<dbReference type="Proteomes" id="UP000316759">
    <property type="component" value="Unassembled WGS sequence"/>
</dbReference>
<dbReference type="InterPro" id="IPR029149">
    <property type="entry name" value="Creatin/AminoP/Spt16_N"/>
</dbReference>
<dbReference type="Gene3D" id="3.90.230.10">
    <property type="entry name" value="Creatinase/methionine aminopeptidase superfamily"/>
    <property type="match status" value="1"/>
</dbReference>
<feature type="compositionally biased region" description="Polar residues" evidence="11">
    <location>
        <begin position="456"/>
        <end position="468"/>
    </location>
</feature>
<keyword evidence="2 10" id="KW-0158">Chromosome</keyword>
<dbReference type="AlphaFoldDB" id="A0A504YID5"/>
<comment type="similarity">
    <text evidence="1 10">Belongs to the peptidase M24 family. SPT16 subfamily.</text>
</comment>
<dbReference type="PANTHER" id="PTHR13980:SF15">
    <property type="entry name" value="FACT COMPLEX SUBUNIT SPT16"/>
    <property type="match status" value="1"/>
</dbReference>
<comment type="subunit">
    <text evidence="10">Component of the FACT complex.</text>
</comment>
<dbReference type="InterPro" id="IPR036005">
    <property type="entry name" value="Creatinase/aminopeptidase-like"/>
</dbReference>
<evidence type="ECO:0000256" key="6">
    <source>
        <dbReference type="ARBA" id="ARBA00023054"/>
    </source>
</evidence>
<proteinExistence type="inferred from homology"/>
<dbReference type="GO" id="GO:0006281">
    <property type="term" value="P:DNA repair"/>
    <property type="evidence" value="ECO:0007669"/>
    <property type="project" value="UniProtKB-UniRule"/>
</dbReference>
<feature type="domain" description="Histone chaperone RTT106/FACT complex subunit SPT16-like middle" evidence="14">
    <location>
        <begin position="815"/>
        <end position="901"/>
    </location>
</feature>
<accession>A0A504YID5</accession>
<dbReference type="InterPro" id="IPR011993">
    <property type="entry name" value="PH-like_dom_sf"/>
</dbReference>
<evidence type="ECO:0000256" key="4">
    <source>
        <dbReference type="ARBA" id="ARBA00022763"/>
    </source>
</evidence>
<dbReference type="InterPro" id="IPR013719">
    <property type="entry name" value="RTT106/SPT16-like_middle_dom"/>
</dbReference>
<dbReference type="STRING" id="46835.A0A504YID5"/>
<dbReference type="GO" id="GO:0031491">
    <property type="term" value="F:nucleosome binding"/>
    <property type="evidence" value="ECO:0007669"/>
    <property type="project" value="TreeGrafter"/>
</dbReference>
<evidence type="ECO:0000259" key="13">
    <source>
        <dbReference type="SMART" id="SM01286"/>
    </source>
</evidence>
<name>A0A504YID5_FASGI</name>
<dbReference type="Gene3D" id="2.30.29.210">
    <property type="entry name" value="FACT complex subunit Spt16p/Cdc68p"/>
    <property type="match status" value="1"/>
</dbReference>
<feature type="domain" description="FACT complex subunit SPT16 N-terminal lobe" evidence="12">
    <location>
        <begin position="6"/>
        <end position="163"/>
    </location>
</feature>
<dbReference type="Pfam" id="PF14826">
    <property type="entry name" value="FACT-Spt16_Nlob"/>
    <property type="match status" value="1"/>
</dbReference>
<keyword evidence="3 10" id="KW-0235">DNA replication</keyword>
<gene>
    <name evidence="15" type="ORF">FGIG_08231</name>
</gene>
<dbReference type="GO" id="GO:0006260">
    <property type="term" value="P:DNA replication"/>
    <property type="evidence" value="ECO:0007669"/>
    <property type="project" value="UniProtKB-KW"/>
</dbReference>
<evidence type="ECO:0000256" key="7">
    <source>
        <dbReference type="ARBA" id="ARBA00023163"/>
    </source>
</evidence>
<evidence type="ECO:0000256" key="9">
    <source>
        <dbReference type="ARBA" id="ARBA00023242"/>
    </source>
</evidence>
<evidence type="ECO:0000256" key="2">
    <source>
        <dbReference type="ARBA" id="ARBA00022454"/>
    </source>
</evidence>
<sequence length="1056" mass="119750">MCAVKLDLRTFESRCERLYKCWQSGDGQWKDFDAFAVPAGKFDSVYGKTLSLHVWLFGYELQDTVMVICNERIAILCGKKKMDFLQPLAEKKFNGREVVLVARSQTDLDKSGIQKLIHSLADSRKGKTIGIFEKDKFSSDLTKEFRKELDSGKFELRDCSAVFSDIFAVKDETELNLIKKASDVTCNVFNKHLKEEIMDIIDYDKKIKHEKLSSGCHAALQKSNLINGLDPDSLEMCYDPIIQSGGKFNLKFSVESDDQALHFGTIICSMGVRYQSYCSNVVRSLMVNPTEEQSAYYAYLHDLLDWAITQIKLGGKVADFCESVQAKVSKEKPELSDNLIKTFGFIIGIEFRDSNQLLSTKNTGVFRQGMTINLSLGFQNLVNKKGETNKDKQYALWIGDVIGIGVGENGSNLVYTLAAKRRPKSISLYIKEEDEDEEEETETAGDSKSDQKSRNDSVNGTRQSSSRASGREKRGLTNGDVNSAQELLGRGHRRAIIEQKTRNEQTAEEKRMDRRRELFQGLLKSSTNRLSGMKTDTGLDTKMKSTVAYKGAGQMPKEDDVRRLRLFVDKKYETVILPIFGLPTPFHISTIKNVSTSIEADYTYLRINFHHPGAVVGVKDAASFQNPEATYVKEMTYRASNLRRHGEAAVPATNLNNTYRIIKEVLKRFRSREAEERERANLVEQDQLVVDHPKGAYRLKDLYIRPNIESKRITGMPIPARPALLFIPTHSINAIMYGKKKQEDVQFYTEVGELTTDLSKAHSRLQDRDDLEAEQREREMREEIKAAFRSFVDKSEALARRYDLEFETPFRDLGFYGCPHRSTVFLVPTSSALINVTELPTFVVTLEEVELVMLERVSLSIRTFDMVFVFKDYHKKPAMVNSIPSTSLELVKEWLLGSFSPALTSIRFDCRSCDIFYSEGTKSLNWPKLMKTILDDPEGFIEQGGWSFISPEDDEDDDDEESEAEDEDYAPSDSELSGNADEEDGSGDGPSSADDEDWEAEEETDEPESLDSDESEGKDWDELEEEAKRGGVIQFLTFIDLFITAVSIRLSSEYHS</sequence>
<comment type="caution">
    <text evidence="15">The sequence shown here is derived from an EMBL/GenBank/DDBJ whole genome shotgun (WGS) entry which is preliminary data.</text>
</comment>
<dbReference type="SMART" id="SM01286">
    <property type="entry name" value="SPT16"/>
    <property type="match status" value="1"/>
</dbReference>
<feature type="compositionally biased region" description="Acidic residues" evidence="11">
    <location>
        <begin position="993"/>
        <end position="1014"/>
    </location>
</feature>
<keyword evidence="6" id="KW-0175">Coiled coil</keyword>
<dbReference type="GO" id="GO:0035101">
    <property type="term" value="C:FACT complex"/>
    <property type="evidence" value="ECO:0007669"/>
    <property type="project" value="UniProtKB-UniRule"/>
</dbReference>
<dbReference type="Pfam" id="PF24824">
    <property type="entry name" value="PH_SPT16"/>
    <property type="match status" value="1"/>
</dbReference>
<dbReference type="Gene3D" id="3.40.350.10">
    <property type="entry name" value="Creatinase/prolidase N-terminal domain"/>
    <property type="match status" value="1"/>
</dbReference>
<dbReference type="SMART" id="SM01285">
    <property type="entry name" value="FACT-Spt16_Nlob"/>
    <property type="match status" value="1"/>
</dbReference>
<evidence type="ECO:0000256" key="8">
    <source>
        <dbReference type="ARBA" id="ARBA00023204"/>
    </source>
</evidence>
<dbReference type="InterPro" id="IPR013953">
    <property type="entry name" value="FACT_SPT16_M"/>
</dbReference>
<keyword evidence="7 10" id="KW-0804">Transcription</keyword>
<evidence type="ECO:0000313" key="16">
    <source>
        <dbReference type="Proteomes" id="UP000316759"/>
    </source>
</evidence>
<evidence type="ECO:0000259" key="14">
    <source>
        <dbReference type="SMART" id="SM01287"/>
    </source>
</evidence>
<dbReference type="InterPro" id="IPR056595">
    <property type="entry name" value="Fact-SPT16_PH"/>
</dbReference>
<dbReference type="SMART" id="SM01287">
    <property type="entry name" value="Rtt106"/>
    <property type="match status" value="1"/>
</dbReference>
<evidence type="ECO:0000256" key="3">
    <source>
        <dbReference type="ARBA" id="ARBA00022705"/>
    </source>
</evidence>
<feature type="region of interest" description="Disordered" evidence="11">
    <location>
        <begin position="944"/>
        <end position="1025"/>
    </location>
</feature>
<keyword evidence="8 10" id="KW-0234">DNA repair</keyword>
<dbReference type="GO" id="GO:0010468">
    <property type="term" value="P:regulation of gene expression"/>
    <property type="evidence" value="ECO:0007669"/>
    <property type="project" value="UniProtKB-ARBA"/>
</dbReference>
<comment type="function">
    <text evidence="10">Component of the FACT complex, a general chromatin factor that acts to reorganize nucleosomes. The FACT complex is involved in multiple processes that require DNA as a template such as mRNA elongation, DNA replication and DNA repair. During transcription elongation the FACT complex acts as a histone chaperone that both destabilizes and restores nucleosomal structure. It facilitates the passage of RNA polymerase II and transcription by promoting the dissociation of one histone H2A-H2B dimer from the nucleosome, then subsequently promotes the reestablishment of the nucleosome following the passage of RNA polymerase II.</text>
</comment>
<dbReference type="Gene3D" id="2.30.29.30">
    <property type="entry name" value="Pleckstrin-homology domain (PH domain)/Phosphotyrosine-binding domain (PTB)"/>
    <property type="match status" value="1"/>
</dbReference>
<evidence type="ECO:0000259" key="12">
    <source>
        <dbReference type="SMART" id="SM01285"/>
    </source>
</evidence>
<dbReference type="Pfam" id="PF00557">
    <property type="entry name" value="Peptidase_M24"/>
    <property type="match status" value="1"/>
</dbReference>
<keyword evidence="4 10" id="KW-0227">DNA damage</keyword>
<dbReference type="GO" id="GO:0006368">
    <property type="term" value="P:transcription elongation by RNA polymerase II"/>
    <property type="evidence" value="ECO:0007669"/>
    <property type="project" value="TreeGrafter"/>
</dbReference>
<dbReference type="SUPFAM" id="SSF55920">
    <property type="entry name" value="Creatinase/aminopeptidase"/>
    <property type="match status" value="1"/>
</dbReference>
<keyword evidence="9 10" id="KW-0539">Nucleus</keyword>
<evidence type="ECO:0000256" key="5">
    <source>
        <dbReference type="ARBA" id="ARBA00023015"/>
    </source>
</evidence>
<dbReference type="InterPro" id="IPR040258">
    <property type="entry name" value="Spt16"/>
</dbReference>
<dbReference type="Pfam" id="PF08512">
    <property type="entry name" value="Rttp106-like_middle"/>
    <property type="match status" value="1"/>
</dbReference>
<evidence type="ECO:0000256" key="11">
    <source>
        <dbReference type="SAM" id="MobiDB-lite"/>
    </source>
</evidence>
<feature type="compositionally biased region" description="Basic and acidic residues" evidence="11">
    <location>
        <begin position="445"/>
        <end position="455"/>
    </location>
</feature>
<keyword evidence="5 10" id="KW-0805">Transcription regulation</keyword>
<dbReference type="Gene3D" id="2.30.29.150">
    <property type="match status" value="1"/>
</dbReference>
<feature type="domain" description="FACT complex subunit SPT16 middle" evidence="13">
    <location>
        <begin position="566"/>
        <end position="716"/>
    </location>
</feature>
<keyword evidence="16" id="KW-1185">Reference proteome</keyword>
<dbReference type="OrthoDB" id="10251642at2759"/>
<evidence type="ECO:0000256" key="10">
    <source>
        <dbReference type="RuleBase" id="RU367052"/>
    </source>
</evidence>
<dbReference type="FunFam" id="2.30.29.210:FF:000001">
    <property type="entry name" value="FACT complex subunit spt16"/>
    <property type="match status" value="1"/>
</dbReference>
<feature type="compositionally biased region" description="Acidic residues" evidence="11">
    <location>
        <begin position="951"/>
        <end position="970"/>
    </location>
</feature>
<feature type="compositionally biased region" description="Basic and acidic residues" evidence="11">
    <location>
        <begin position="495"/>
        <end position="512"/>
    </location>
</feature>
<dbReference type="FunFam" id="2.30.29.30:FF:000017">
    <property type="entry name" value="FACT complex subunit SPT16"/>
    <property type="match status" value="1"/>
</dbReference>
<evidence type="ECO:0000313" key="15">
    <source>
        <dbReference type="EMBL" id="TPP57660.1"/>
    </source>
</evidence>
<dbReference type="FunFam" id="3.90.230.10:FF:000005">
    <property type="entry name" value="FACT complex subunit spt16"/>
    <property type="match status" value="1"/>
</dbReference>
<protein>
    <recommendedName>
        <fullName evidence="10">FACT complex subunit</fullName>
    </recommendedName>
</protein>
<comment type="subcellular location">
    <subcellularLocation>
        <location evidence="10">Nucleus</location>
    </subcellularLocation>
    <subcellularLocation>
        <location evidence="10">Chromosome</location>
    </subcellularLocation>
</comment>
<dbReference type="InterPro" id="IPR029148">
    <property type="entry name" value="FACT-SPT16_Nlobe"/>
</dbReference>
<feature type="compositionally biased region" description="Acidic residues" evidence="11">
    <location>
        <begin position="432"/>
        <end position="443"/>
    </location>
</feature>
<dbReference type="Pfam" id="PF08644">
    <property type="entry name" value="SPT16"/>
    <property type="match status" value="1"/>
</dbReference>
<evidence type="ECO:0000256" key="1">
    <source>
        <dbReference type="ARBA" id="ARBA00010779"/>
    </source>
</evidence>
<dbReference type="PANTHER" id="PTHR13980">
    <property type="entry name" value="CDC68 RELATED"/>
    <property type="match status" value="1"/>
</dbReference>
<dbReference type="EMBL" id="SUNJ01012942">
    <property type="protein sequence ID" value="TPP57660.1"/>
    <property type="molecule type" value="Genomic_DNA"/>
</dbReference>
<feature type="region of interest" description="Disordered" evidence="11">
    <location>
        <begin position="430"/>
        <end position="512"/>
    </location>
</feature>
<dbReference type="InterPro" id="IPR000994">
    <property type="entry name" value="Pept_M24"/>
</dbReference>
<reference evidence="15 16" key="1">
    <citation type="submission" date="2019-04" db="EMBL/GenBank/DDBJ databases">
        <title>Annotation for the trematode Fasciola gigantica.</title>
        <authorList>
            <person name="Choi Y.-J."/>
        </authorList>
    </citation>
    <scope>NUCLEOTIDE SEQUENCE [LARGE SCALE GENOMIC DNA]</scope>
    <source>
        <strain evidence="15">Uganda_cow_1</strain>
    </source>
</reference>